<sequence>MRNTIKKAKGCNITDSPLTQRADPPDGARDDAGLKGMMGQRVGFICFEKHKKYFTLYKSKN</sequence>
<feature type="region of interest" description="Disordered" evidence="1">
    <location>
        <begin position="1"/>
        <end position="34"/>
    </location>
</feature>
<gene>
    <name evidence="2" type="ORF">MTBPR1_20293</name>
</gene>
<feature type="compositionally biased region" description="Basic and acidic residues" evidence="1">
    <location>
        <begin position="23"/>
        <end position="33"/>
    </location>
</feature>
<evidence type="ECO:0000313" key="2">
    <source>
        <dbReference type="EMBL" id="SCA56445.1"/>
    </source>
</evidence>
<dbReference type="AlphaFoldDB" id="A0A1C3RGQ2"/>
<proteinExistence type="predicted"/>
<organism evidence="2 3">
    <name type="scientific">Candidatus Terasakiella magnetica</name>
    <dbReference type="NCBI Taxonomy" id="1867952"/>
    <lineage>
        <taxon>Bacteria</taxon>
        <taxon>Pseudomonadati</taxon>
        <taxon>Pseudomonadota</taxon>
        <taxon>Alphaproteobacteria</taxon>
        <taxon>Rhodospirillales</taxon>
        <taxon>Terasakiellaceae</taxon>
        <taxon>Terasakiella</taxon>
    </lineage>
</organism>
<name>A0A1C3RGQ2_9PROT</name>
<evidence type="ECO:0000256" key="1">
    <source>
        <dbReference type="SAM" id="MobiDB-lite"/>
    </source>
</evidence>
<dbReference type="EMBL" id="FLYE01000012">
    <property type="protein sequence ID" value="SCA56445.1"/>
    <property type="molecule type" value="Genomic_DNA"/>
</dbReference>
<evidence type="ECO:0000313" key="3">
    <source>
        <dbReference type="Proteomes" id="UP000231658"/>
    </source>
</evidence>
<accession>A0A1C3RGQ2</accession>
<keyword evidence="3" id="KW-1185">Reference proteome</keyword>
<dbReference type="Proteomes" id="UP000231658">
    <property type="component" value="Unassembled WGS sequence"/>
</dbReference>
<reference evidence="2 3" key="1">
    <citation type="submission" date="2016-07" db="EMBL/GenBank/DDBJ databases">
        <authorList>
            <person name="Lefevre C.T."/>
        </authorList>
    </citation>
    <scope>NUCLEOTIDE SEQUENCE [LARGE SCALE GENOMIC DNA]</scope>
    <source>
        <strain evidence="2">PR1</strain>
    </source>
</reference>
<protein>
    <submittedName>
        <fullName evidence="2">Uncharacterized protein</fullName>
    </submittedName>
</protein>